<evidence type="ECO:0000313" key="3">
    <source>
        <dbReference type="EMBL" id="KAK4028161.1"/>
    </source>
</evidence>
<dbReference type="EMBL" id="JAOYFB010000038">
    <property type="protein sequence ID" value="KAK4028161.1"/>
    <property type="molecule type" value="Genomic_DNA"/>
</dbReference>
<accession>A0ABR0AST6</accession>
<organism evidence="3 4">
    <name type="scientific">Daphnia magna</name>
    <dbReference type="NCBI Taxonomy" id="35525"/>
    <lineage>
        <taxon>Eukaryota</taxon>
        <taxon>Metazoa</taxon>
        <taxon>Ecdysozoa</taxon>
        <taxon>Arthropoda</taxon>
        <taxon>Crustacea</taxon>
        <taxon>Branchiopoda</taxon>
        <taxon>Diplostraca</taxon>
        <taxon>Cladocera</taxon>
        <taxon>Anomopoda</taxon>
        <taxon>Daphniidae</taxon>
        <taxon>Daphnia</taxon>
    </lineage>
</organism>
<proteinExistence type="predicted"/>
<protein>
    <recommendedName>
        <fullName evidence="5">Secreted protein</fullName>
    </recommendedName>
</protein>
<evidence type="ECO:0000313" key="4">
    <source>
        <dbReference type="Proteomes" id="UP001234178"/>
    </source>
</evidence>
<evidence type="ECO:0008006" key="5">
    <source>
        <dbReference type="Google" id="ProtNLM"/>
    </source>
</evidence>
<name>A0ABR0AST6_9CRUS</name>
<dbReference type="Proteomes" id="UP001234178">
    <property type="component" value="Unassembled WGS sequence"/>
</dbReference>
<feature type="chain" id="PRO_5046852249" description="Secreted protein" evidence="2">
    <location>
        <begin position="19"/>
        <end position="82"/>
    </location>
</feature>
<keyword evidence="4" id="KW-1185">Reference proteome</keyword>
<sequence>MMCHYLALECEMLIVAMAGYCLPTFLTAENGMHVWEGGGCSPFPSSDSSRSEELEENQEEKEKRCHISLSLCLSVSPSVCVT</sequence>
<gene>
    <name evidence="3" type="ORF">OUZ56_017421</name>
</gene>
<evidence type="ECO:0000256" key="2">
    <source>
        <dbReference type="SAM" id="SignalP"/>
    </source>
</evidence>
<keyword evidence="2" id="KW-0732">Signal</keyword>
<evidence type="ECO:0000256" key="1">
    <source>
        <dbReference type="SAM" id="MobiDB-lite"/>
    </source>
</evidence>
<reference evidence="3 4" key="1">
    <citation type="journal article" date="2023" name="Nucleic Acids Res.">
        <title>The hologenome of Daphnia magna reveals possible DNA methylation and microbiome-mediated evolution of the host genome.</title>
        <authorList>
            <person name="Chaturvedi A."/>
            <person name="Li X."/>
            <person name="Dhandapani V."/>
            <person name="Marshall H."/>
            <person name="Kissane S."/>
            <person name="Cuenca-Cambronero M."/>
            <person name="Asole G."/>
            <person name="Calvet F."/>
            <person name="Ruiz-Romero M."/>
            <person name="Marangio P."/>
            <person name="Guigo R."/>
            <person name="Rago D."/>
            <person name="Mirbahai L."/>
            <person name="Eastwood N."/>
            <person name="Colbourne J.K."/>
            <person name="Zhou J."/>
            <person name="Mallon E."/>
            <person name="Orsini L."/>
        </authorList>
    </citation>
    <scope>NUCLEOTIDE SEQUENCE [LARGE SCALE GENOMIC DNA]</scope>
    <source>
        <strain evidence="3">LRV0_1</strain>
    </source>
</reference>
<comment type="caution">
    <text evidence="3">The sequence shown here is derived from an EMBL/GenBank/DDBJ whole genome shotgun (WGS) entry which is preliminary data.</text>
</comment>
<feature type="signal peptide" evidence="2">
    <location>
        <begin position="1"/>
        <end position="18"/>
    </location>
</feature>
<feature type="region of interest" description="Disordered" evidence="1">
    <location>
        <begin position="41"/>
        <end position="61"/>
    </location>
</feature>